<name>A0A5P1R7Y7_9GAMM</name>
<dbReference type="AlphaFoldDB" id="A0A5P1R7Y7"/>
<dbReference type="EMBL" id="CP043869">
    <property type="protein sequence ID" value="QEQ95673.1"/>
    <property type="molecule type" value="Genomic_DNA"/>
</dbReference>
<evidence type="ECO:0000256" key="3">
    <source>
        <dbReference type="ARBA" id="ARBA00023004"/>
    </source>
</evidence>
<dbReference type="GO" id="GO:0020037">
    <property type="term" value="F:heme binding"/>
    <property type="evidence" value="ECO:0007669"/>
    <property type="project" value="InterPro"/>
</dbReference>
<feature type="chain" id="PRO_5025021138" evidence="5">
    <location>
        <begin position="24"/>
        <end position="106"/>
    </location>
</feature>
<dbReference type="SUPFAM" id="SSF46626">
    <property type="entry name" value="Cytochrome c"/>
    <property type="match status" value="1"/>
</dbReference>
<keyword evidence="2 4" id="KW-0479">Metal-binding</keyword>
<evidence type="ECO:0000256" key="4">
    <source>
        <dbReference type="PROSITE-ProRule" id="PRU00433"/>
    </source>
</evidence>
<gene>
    <name evidence="7" type="ORF">F0U83_02555</name>
</gene>
<evidence type="ECO:0000313" key="7">
    <source>
        <dbReference type="EMBL" id="QEQ95673.1"/>
    </source>
</evidence>
<keyword evidence="3 4" id="KW-0408">Iron</keyword>
<dbReference type="RefSeq" id="WP_138986377.1">
    <property type="nucleotide sequence ID" value="NZ_CP043869.1"/>
</dbReference>
<organism evidence="7 8">
    <name type="scientific">Neptunomonas concharum</name>
    <dbReference type="NCBI Taxonomy" id="1031538"/>
    <lineage>
        <taxon>Bacteria</taxon>
        <taxon>Pseudomonadati</taxon>
        <taxon>Pseudomonadota</taxon>
        <taxon>Gammaproteobacteria</taxon>
        <taxon>Oceanospirillales</taxon>
        <taxon>Oceanospirillaceae</taxon>
        <taxon>Neptunomonas</taxon>
    </lineage>
</organism>
<dbReference type="KEGG" id="ncu:F0U83_02555"/>
<dbReference type="InterPro" id="IPR036909">
    <property type="entry name" value="Cyt_c-like_dom_sf"/>
</dbReference>
<evidence type="ECO:0000259" key="6">
    <source>
        <dbReference type="PROSITE" id="PS51007"/>
    </source>
</evidence>
<dbReference type="GO" id="GO:0009055">
    <property type="term" value="F:electron transfer activity"/>
    <property type="evidence" value="ECO:0007669"/>
    <property type="project" value="InterPro"/>
</dbReference>
<dbReference type="Pfam" id="PF13442">
    <property type="entry name" value="Cytochrome_CBB3"/>
    <property type="match status" value="1"/>
</dbReference>
<dbReference type="PROSITE" id="PS51007">
    <property type="entry name" value="CYTC"/>
    <property type="match status" value="1"/>
</dbReference>
<evidence type="ECO:0000313" key="8">
    <source>
        <dbReference type="Proteomes" id="UP000324760"/>
    </source>
</evidence>
<dbReference type="GO" id="GO:0046872">
    <property type="term" value="F:metal ion binding"/>
    <property type="evidence" value="ECO:0007669"/>
    <property type="project" value="UniProtKB-KW"/>
</dbReference>
<reference evidence="7 8" key="1">
    <citation type="journal article" date="2019" name="Biochem. Eng. J.">
        <title>Metabolic engineering of the marine bacteria Neptunomonas concharum for the production of acetoin and meso-2,3-butanediol from acetate.</title>
        <authorList>
            <person name="Li W."/>
            <person name="Pu N."/>
            <person name="Liu C.-X."/>
            <person name="Yuan Q.-P."/>
            <person name="Li Z.-J."/>
        </authorList>
    </citation>
    <scope>NUCLEOTIDE SEQUENCE [LARGE SCALE GENOMIC DNA]</scope>
    <source>
        <strain evidence="7 8">JCM17730</strain>
    </source>
</reference>
<dbReference type="InterPro" id="IPR009056">
    <property type="entry name" value="Cyt_c-like_dom"/>
</dbReference>
<feature type="domain" description="Cytochrome c" evidence="6">
    <location>
        <begin position="27"/>
        <end position="104"/>
    </location>
</feature>
<keyword evidence="5" id="KW-0732">Signal</keyword>
<keyword evidence="1 4" id="KW-0349">Heme</keyword>
<keyword evidence="8" id="KW-1185">Reference proteome</keyword>
<feature type="signal peptide" evidence="5">
    <location>
        <begin position="1"/>
        <end position="23"/>
    </location>
</feature>
<evidence type="ECO:0000256" key="1">
    <source>
        <dbReference type="ARBA" id="ARBA00022617"/>
    </source>
</evidence>
<dbReference type="OrthoDB" id="9811281at2"/>
<accession>A0A5P1R7Y7</accession>
<dbReference type="Proteomes" id="UP000324760">
    <property type="component" value="Chromosome"/>
</dbReference>
<evidence type="ECO:0000256" key="2">
    <source>
        <dbReference type="ARBA" id="ARBA00022723"/>
    </source>
</evidence>
<proteinExistence type="predicted"/>
<protein>
    <submittedName>
        <fullName evidence="7">Cytochrome c</fullName>
    </submittedName>
</protein>
<dbReference type="Gene3D" id="1.10.760.10">
    <property type="entry name" value="Cytochrome c-like domain"/>
    <property type="match status" value="1"/>
</dbReference>
<evidence type="ECO:0000256" key="5">
    <source>
        <dbReference type="SAM" id="SignalP"/>
    </source>
</evidence>
<sequence>MFNTLLKFCLAITLAFILNGCGADDPARMKKGDELYSYYCKDCHLKSGLGAFYENLPKERTKMQDYEIVLMIKHGYSSGHQMPVFTQLSDEQADALARYVVEIQNL</sequence>